<comment type="catalytic activity">
    <reaction evidence="16">
        <text>Endonucleolytic cleavage of single-stranded RNA in A- and U-rich regions.</text>
        <dbReference type="EC" id="3.1.26.12"/>
    </reaction>
</comment>
<feature type="domain" description="S1 motif" evidence="18">
    <location>
        <begin position="36"/>
        <end position="116"/>
    </location>
</feature>
<evidence type="ECO:0000256" key="6">
    <source>
        <dbReference type="ARBA" id="ARBA00022694"/>
    </source>
</evidence>
<evidence type="ECO:0000256" key="10">
    <source>
        <dbReference type="ARBA" id="ARBA00022759"/>
    </source>
</evidence>
<reference evidence="19 20" key="1">
    <citation type="submission" date="2010-12" db="EMBL/GenBank/DDBJ databases">
        <authorList>
            <person name="Muzny D."/>
            <person name="Qin X."/>
            <person name="Deng J."/>
            <person name="Jiang H."/>
            <person name="Liu Y."/>
            <person name="Qu J."/>
            <person name="Song X.-Z."/>
            <person name="Zhang L."/>
            <person name="Thornton R."/>
            <person name="Coyle M."/>
            <person name="Francisco L."/>
            <person name="Jackson L."/>
            <person name="Javaid M."/>
            <person name="Korchina V."/>
            <person name="Kovar C."/>
            <person name="Mata R."/>
            <person name="Mathew T."/>
            <person name="Ngo R."/>
            <person name="Nguyen L."/>
            <person name="Nguyen N."/>
            <person name="Okwuonu G."/>
            <person name="Ongeri F."/>
            <person name="Pham C."/>
            <person name="Simmons D."/>
            <person name="Wilczek-Boney K."/>
            <person name="Hale W."/>
            <person name="Jakkamsetti A."/>
            <person name="Pham P."/>
            <person name="Ruth R."/>
            <person name="San Lucas F."/>
            <person name="Warren J."/>
            <person name="Zhang J."/>
            <person name="Zhao Z."/>
            <person name="Zhou C."/>
            <person name="Zhu D."/>
            <person name="Lee S."/>
            <person name="Bess C."/>
            <person name="Blankenburg K."/>
            <person name="Forbes L."/>
            <person name="Fu Q."/>
            <person name="Gubbala S."/>
            <person name="Hirani K."/>
            <person name="Jayaseelan J.C."/>
            <person name="Lara F."/>
            <person name="Munidasa M."/>
            <person name="Palculict T."/>
            <person name="Patil S."/>
            <person name="Pu L.-L."/>
            <person name="Saada N."/>
            <person name="Tang L."/>
            <person name="Weissenberger G."/>
            <person name="Zhu Y."/>
            <person name="Hemphill L."/>
            <person name="Shang Y."/>
            <person name="Youmans B."/>
            <person name="Ayvaz T."/>
            <person name="Ross M."/>
            <person name="Santibanez J."/>
            <person name="Aqrawi P."/>
            <person name="Gross S."/>
            <person name="Joshi V."/>
            <person name="Fowler G."/>
            <person name="Nazareth L."/>
            <person name="Reid J."/>
            <person name="Worley K."/>
            <person name="Petrosino J."/>
            <person name="Highlander S."/>
            <person name="Gibbs R."/>
        </authorList>
    </citation>
    <scope>NUCLEOTIDE SEQUENCE [LARGE SCALE GENOMIC DNA]</scope>
    <source>
        <strain evidence="19 20">ATCC 33393</strain>
    </source>
</reference>
<dbReference type="PANTHER" id="PTHR30001:SF1">
    <property type="entry name" value="RIBONUCLEASE E_G-LIKE PROTEIN, CHLOROPLASTIC"/>
    <property type="match status" value="1"/>
</dbReference>
<dbReference type="Gene3D" id="3.40.1260.20">
    <property type="entry name" value="Ribonuclease E, catalytic domain"/>
    <property type="match status" value="1"/>
</dbReference>
<dbReference type="PROSITE" id="PS50126">
    <property type="entry name" value="S1"/>
    <property type="match status" value="1"/>
</dbReference>
<proteinExistence type="inferred from homology"/>
<dbReference type="GO" id="GO:0008033">
    <property type="term" value="P:tRNA processing"/>
    <property type="evidence" value="ECO:0007669"/>
    <property type="project" value="UniProtKB-UniRule"/>
</dbReference>
<keyword evidence="13 16" id="KW-0460">Magnesium</keyword>
<comment type="function">
    <text evidence="16">Endoribonuclease that plays a central role in RNA processing and decay. Required for the maturation of 5S and 16S rRNAs and the majority of tRNAs. Also involved in the degradation of most mRNAs.</text>
</comment>
<organism evidence="19 20">
    <name type="scientific">Aggregatibacter segnis ATCC 33393</name>
    <dbReference type="NCBI Taxonomy" id="888057"/>
    <lineage>
        <taxon>Bacteria</taxon>
        <taxon>Pseudomonadati</taxon>
        <taxon>Pseudomonadota</taxon>
        <taxon>Gammaproteobacteria</taxon>
        <taxon>Pasteurellales</taxon>
        <taxon>Pasteurellaceae</taxon>
        <taxon>Aggregatibacter</taxon>
    </lineage>
</organism>
<dbReference type="NCBIfam" id="TIGR00757">
    <property type="entry name" value="RNaseEG"/>
    <property type="match status" value="1"/>
</dbReference>
<evidence type="ECO:0000259" key="18">
    <source>
        <dbReference type="PROSITE" id="PS50126"/>
    </source>
</evidence>
<evidence type="ECO:0000256" key="7">
    <source>
        <dbReference type="ARBA" id="ARBA00022722"/>
    </source>
</evidence>
<feature type="binding site" evidence="16">
    <location>
        <position position="299"/>
    </location>
    <ligand>
        <name>Mg(2+)</name>
        <dbReference type="ChEBI" id="CHEBI:18420"/>
        <note>catalytic</note>
    </ligand>
</feature>
<feature type="region of interest" description="Required for zinc-mediated homotetramerization and catalytic activity" evidence="16">
    <location>
        <begin position="400"/>
        <end position="403"/>
    </location>
</feature>
<dbReference type="GO" id="GO:0008270">
    <property type="term" value="F:zinc ion binding"/>
    <property type="evidence" value="ECO:0007669"/>
    <property type="project" value="UniProtKB-UniRule"/>
</dbReference>
<dbReference type="EMBL" id="AEPS01000010">
    <property type="protein sequence ID" value="EFU67073.1"/>
    <property type="molecule type" value="Genomic_DNA"/>
</dbReference>
<dbReference type="HOGENOM" id="CLU_003468_1_0_6"/>
<keyword evidence="7 16" id="KW-0540">Nuclease</keyword>
<dbReference type="Proteomes" id="UP000032871">
    <property type="component" value="Unassembled WGS sequence"/>
</dbReference>
<dbReference type="AlphaFoldDB" id="E6KZ78"/>
<evidence type="ECO:0000256" key="4">
    <source>
        <dbReference type="ARBA" id="ARBA00022519"/>
    </source>
</evidence>
<keyword evidence="11 16" id="KW-0378">Hydrolase</keyword>
<evidence type="ECO:0000256" key="11">
    <source>
        <dbReference type="ARBA" id="ARBA00022801"/>
    </source>
</evidence>
<feature type="compositionally biased region" description="Basic and acidic residues" evidence="17">
    <location>
        <begin position="717"/>
        <end position="726"/>
    </location>
</feature>
<dbReference type="InterPro" id="IPR028878">
    <property type="entry name" value="RNase_E"/>
</dbReference>
<feature type="binding site" evidence="16">
    <location>
        <position position="403"/>
    </location>
    <ligand>
        <name>Zn(2+)</name>
        <dbReference type="ChEBI" id="CHEBI:29105"/>
        <note>ligand shared between dimeric partners</note>
    </ligand>
</feature>
<feature type="compositionally biased region" description="Basic and acidic residues" evidence="17">
    <location>
        <begin position="594"/>
        <end position="608"/>
    </location>
</feature>
<dbReference type="PANTHER" id="PTHR30001">
    <property type="entry name" value="RIBONUCLEASE"/>
    <property type="match status" value="1"/>
</dbReference>
<keyword evidence="20" id="KW-1185">Reference proteome</keyword>
<dbReference type="Pfam" id="PF12111">
    <property type="entry name" value="PNPase_C"/>
    <property type="match status" value="1"/>
</dbReference>
<dbReference type="Pfam" id="PF00575">
    <property type="entry name" value="S1"/>
    <property type="match status" value="1"/>
</dbReference>
<comment type="cofactor">
    <cofactor evidence="16">
        <name>Mg(2+)</name>
        <dbReference type="ChEBI" id="CHEBI:18420"/>
    </cofactor>
    <text evidence="16">Binds 1 Mg(2+) ion per subunit.</text>
</comment>
<evidence type="ECO:0000256" key="17">
    <source>
        <dbReference type="SAM" id="MobiDB-lite"/>
    </source>
</evidence>
<feature type="binding site" evidence="16">
    <location>
        <position position="400"/>
    </location>
    <ligand>
        <name>Zn(2+)</name>
        <dbReference type="ChEBI" id="CHEBI:29105"/>
        <note>ligand shared between dimeric partners</note>
    </ligand>
</feature>
<dbReference type="FunFam" id="3.40.1260.20:FF:000002">
    <property type="entry name" value="Ribonuclease E"/>
    <property type="match status" value="1"/>
</dbReference>
<keyword evidence="5 16" id="KW-0698">rRNA processing</keyword>
<comment type="cofactor">
    <cofactor evidence="16">
        <name>Zn(2+)</name>
        <dbReference type="ChEBI" id="CHEBI:29105"/>
    </cofactor>
    <text evidence="16">Binds 2 Zn(2+) ions per homotetramer.</text>
</comment>
<protein>
    <recommendedName>
        <fullName evidence="16">Ribonuclease E</fullName>
        <shortName evidence="16">RNase E</shortName>
        <ecNumber evidence="16">3.1.26.12</ecNumber>
    </recommendedName>
</protein>
<keyword evidence="9 16" id="KW-0699">rRNA-binding</keyword>
<dbReference type="EC" id="3.1.26.12" evidence="16"/>
<evidence type="ECO:0000256" key="1">
    <source>
        <dbReference type="ARBA" id="ARBA00005663"/>
    </source>
</evidence>
<accession>E6KZ78</accession>
<dbReference type="GO" id="GO:0005737">
    <property type="term" value="C:cytoplasm"/>
    <property type="evidence" value="ECO:0007669"/>
    <property type="project" value="UniProtKB-SubCell"/>
</dbReference>
<evidence type="ECO:0000256" key="15">
    <source>
        <dbReference type="ARBA" id="ARBA00023136"/>
    </source>
</evidence>
<evidence type="ECO:0000256" key="3">
    <source>
        <dbReference type="ARBA" id="ARBA00022490"/>
    </source>
</evidence>
<keyword evidence="16" id="KW-0820">tRNA-binding</keyword>
<dbReference type="InterPro" id="IPR012340">
    <property type="entry name" value="NA-bd_OB-fold"/>
</dbReference>
<dbReference type="NCBIfam" id="NF008074">
    <property type="entry name" value="PRK10811.1"/>
    <property type="match status" value="1"/>
</dbReference>
<feature type="region of interest" description="Disordered" evidence="17">
    <location>
        <begin position="705"/>
        <end position="751"/>
    </location>
</feature>
<name>E6KZ78_9PAST</name>
<evidence type="ECO:0000313" key="20">
    <source>
        <dbReference type="Proteomes" id="UP000032871"/>
    </source>
</evidence>
<dbReference type="GO" id="GO:0009898">
    <property type="term" value="C:cytoplasmic side of plasma membrane"/>
    <property type="evidence" value="ECO:0007669"/>
    <property type="project" value="UniProtKB-UniRule"/>
</dbReference>
<keyword evidence="10 16" id="KW-0255">Endonuclease</keyword>
<dbReference type="STRING" id="739.GCA_001059425_01682"/>
<dbReference type="HAMAP" id="MF_00970">
    <property type="entry name" value="RNase_E"/>
    <property type="match status" value="1"/>
</dbReference>
<evidence type="ECO:0000256" key="2">
    <source>
        <dbReference type="ARBA" id="ARBA00022475"/>
    </source>
</evidence>
<feature type="binding site" evidence="16">
    <location>
        <position position="342"/>
    </location>
    <ligand>
        <name>Mg(2+)</name>
        <dbReference type="ChEBI" id="CHEBI:18420"/>
        <note>catalytic</note>
    </ligand>
</feature>
<evidence type="ECO:0000256" key="16">
    <source>
        <dbReference type="HAMAP-Rule" id="MF_00970"/>
    </source>
</evidence>
<dbReference type="InterPro" id="IPR021968">
    <property type="entry name" value="PNPase_C"/>
</dbReference>
<comment type="similarity">
    <text evidence="16">Belongs to the RNase E/G family. RNase E subfamily.</text>
</comment>
<evidence type="ECO:0000256" key="9">
    <source>
        <dbReference type="ARBA" id="ARBA00022730"/>
    </source>
</evidence>
<evidence type="ECO:0000256" key="5">
    <source>
        <dbReference type="ARBA" id="ARBA00022552"/>
    </source>
</evidence>
<keyword evidence="2 16" id="KW-1003">Cell membrane</keyword>
<dbReference type="InterPro" id="IPR003029">
    <property type="entry name" value="S1_domain"/>
</dbReference>
<dbReference type="InterPro" id="IPR004659">
    <property type="entry name" value="RNase_E/G"/>
</dbReference>
<feature type="compositionally biased region" description="Basic and acidic residues" evidence="17">
    <location>
        <begin position="617"/>
        <end position="646"/>
    </location>
</feature>
<dbReference type="GO" id="GO:0019843">
    <property type="term" value="F:rRNA binding"/>
    <property type="evidence" value="ECO:0007669"/>
    <property type="project" value="UniProtKB-KW"/>
</dbReference>
<dbReference type="GO" id="GO:0000287">
    <property type="term" value="F:magnesium ion binding"/>
    <property type="evidence" value="ECO:0007669"/>
    <property type="project" value="UniProtKB-UniRule"/>
</dbReference>
<keyword evidence="6 16" id="KW-0819">tRNA processing</keyword>
<keyword evidence="3 16" id="KW-0963">Cytoplasm</keyword>
<keyword evidence="4 16" id="KW-0997">Cell inner membrane</keyword>
<dbReference type="InterPro" id="IPR019307">
    <property type="entry name" value="RNA-bd_AU-1/RNase_E/G"/>
</dbReference>
<feature type="region of interest" description="Disordered" evidence="17">
    <location>
        <begin position="571"/>
        <end position="669"/>
    </location>
</feature>
<keyword evidence="14 16" id="KW-0694">RNA-binding</keyword>
<dbReference type="CDD" id="cd04453">
    <property type="entry name" value="S1_RNase_E"/>
    <property type="match status" value="1"/>
</dbReference>
<comment type="subunit">
    <text evidence="16">Component of the RNA degradosome, which is a multiprotein complex involved in RNA processing and mRNA degradation. Within the RNA degradosome, RNase E assembles into a homotetramer formed by a dimer of dimers.</text>
</comment>
<dbReference type="Gene3D" id="2.40.50.140">
    <property type="entry name" value="Nucleic acid-binding proteins"/>
    <property type="match status" value="1"/>
</dbReference>
<dbReference type="FunFam" id="2.40.50.140:FF:000040">
    <property type="entry name" value="Ribonuclease E"/>
    <property type="match status" value="1"/>
</dbReference>
<dbReference type="Pfam" id="PF10150">
    <property type="entry name" value="RNase_E_G"/>
    <property type="match status" value="1"/>
</dbReference>
<gene>
    <name evidence="16 19" type="primary">rne</name>
    <name evidence="19" type="ORF">HMPREF9064_1420</name>
</gene>
<keyword evidence="8 16" id="KW-0479">Metal-binding</keyword>
<keyword evidence="12 16" id="KW-0862">Zinc</keyword>
<comment type="subcellular location">
    <subcellularLocation>
        <location evidence="16">Cytoplasm</location>
    </subcellularLocation>
    <subcellularLocation>
        <location evidence="16">Cell inner membrane</location>
        <topology evidence="16">Peripheral membrane protein</topology>
        <orientation evidence="16">Cytoplasmic side</orientation>
    </subcellularLocation>
</comment>
<dbReference type="GO" id="GO:0008995">
    <property type="term" value="F:ribonuclease E activity"/>
    <property type="evidence" value="ECO:0007669"/>
    <property type="project" value="UniProtKB-EC"/>
</dbReference>
<sequence>MLINATQKEELRVALVDGQRLFDLDIESPGHEQKKANIYKGKITRVEPSLEAAFVDYGAERHGFLPLKEIAREYFPADYVYQGRPNIRDIISEGQEVIVQVNKEERGNKGAALTTFVSLAGSYLVIMPNNPRAGGISRRIEGDERLELKDALSSLDVPEGVGLIVRTAGVGKSPEELQWDLKVLLHHWEAIKQASESRPAPFLIHQESDVIVRAIRDYLRRDIGEILIDSPKVYEKAKAHIKLVRPDFINRVKLYQGEVPLFSHYQIESQIESAFQREVRLPSGGSIVIDATEALTAIDINSARSTRGGDIEETALNTNLEAADEIARQLRLRDLGGLIVIDFIDMTPVRHQREVENRIRDAVRQDRARIQISRISRFGLLEMSRQRLSPSLGESSHHVCPRCQGTGKIRDNESLSLSILRLLEEEALKENTKQVHTIVPVQIASYLLNEKRKAIHSIEKRHDVDIIVVPNEAMETPNFSVFRVRDGEEVNELSYNLAKLHQDQDETFAAEESLVSRNIEATPAETPAVESAAVSLAITMPAPEPVERKVPKAPSLLSRLFAALKGLFASEPKQEEKNKKSRSNNRNGNNRNRRNQDRRNNRRVRNENVENIIEEQSADKSEVRNRHQDRNAKRNRKPEVIEEIIKPESSTPVTEEKAEPAQRRQRRDLRKKVRVYEETNELPVSQTENISFAENTHVVRDAEEAVTSAEVVEMPNETERSRDNSRQRRLPRHLRVNNQRRRRNQQEKSPMPLFAAVASPELASGKVWIDMMQVNQPKETPFLSVDELLEQQNQSTAETEKSITVPALDMIVEKSKNEVQPLTEFITQPANESVEKKIQASLERLNNNVTSEPTAAIAEQLEPKAEHDVKFMAEIDRTYVFNGRVGTFSAVAHTKAEATLAKSSDEPITIYPVQEWQESRYYFYGKGAAGHHTAISHVYAEPTKAESEN</sequence>
<dbReference type="GO" id="GO:0006402">
    <property type="term" value="P:mRNA catabolic process"/>
    <property type="evidence" value="ECO:0007669"/>
    <property type="project" value="UniProtKB-UniRule"/>
</dbReference>
<comment type="similarity">
    <text evidence="1">Belongs to the RNase E/G family. RNase G subfamily.</text>
</comment>
<dbReference type="InterPro" id="IPR048583">
    <property type="entry name" value="RNase_E_G_thioredoxin-like"/>
</dbReference>
<evidence type="ECO:0000256" key="12">
    <source>
        <dbReference type="ARBA" id="ARBA00022833"/>
    </source>
</evidence>
<feature type="compositionally biased region" description="Basic residues" evidence="17">
    <location>
        <begin position="727"/>
        <end position="743"/>
    </location>
</feature>
<evidence type="ECO:0000313" key="19">
    <source>
        <dbReference type="EMBL" id="EFU67073.1"/>
    </source>
</evidence>
<dbReference type="Pfam" id="PF20833">
    <property type="entry name" value="RNase_E_G_Thio"/>
    <property type="match status" value="1"/>
</dbReference>
<dbReference type="SMART" id="SM00316">
    <property type="entry name" value="S1"/>
    <property type="match status" value="1"/>
</dbReference>
<comment type="caution">
    <text evidence="19">The sequence shown here is derived from an EMBL/GenBank/DDBJ whole genome shotgun (WGS) entry which is preliminary data.</text>
</comment>
<evidence type="ECO:0000256" key="8">
    <source>
        <dbReference type="ARBA" id="ARBA00022723"/>
    </source>
</evidence>
<dbReference type="SUPFAM" id="SSF50249">
    <property type="entry name" value="Nucleic acid-binding proteins"/>
    <property type="match status" value="1"/>
</dbReference>
<dbReference type="GO" id="GO:0006364">
    <property type="term" value="P:rRNA processing"/>
    <property type="evidence" value="ECO:0007669"/>
    <property type="project" value="UniProtKB-UniRule"/>
</dbReference>
<evidence type="ECO:0000256" key="14">
    <source>
        <dbReference type="ARBA" id="ARBA00022884"/>
    </source>
</evidence>
<keyword evidence="15 16" id="KW-0472">Membrane</keyword>
<dbReference type="GO" id="GO:0000049">
    <property type="term" value="F:tRNA binding"/>
    <property type="evidence" value="ECO:0007669"/>
    <property type="project" value="UniProtKB-KW"/>
</dbReference>
<evidence type="ECO:0000256" key="13">
    <source>
        <dbReference type="ARBA" id="ARBA00022842"/>
    </source>
</evidence>